<name>A0A2V3J186_9FLOR</name>
<dbReference type="InterPro" id="IPR015943">
    <property type="entry name" value="WD40/YVTN_repeat-like_dom_sf"/>
</dbReference>
<organism evidence="4 5">
    <name type="scientific">Gracilariopsis chorda</name>
    <dbReference type="NCBI Taxonomy" id="448386"/>
    <lineage>
        <taxon>Eukaryota</taxon>
        <taxon>Rhodophyta</taxon>
        <taxon>Florideophyceae</taxon>
        <taxon>Rhodymeniophycidae</taxon>
        <taxon>Gracilariales</taxon>
        <taxon>Gracilariaceae</taxon>
        <taxon>Gracilariopsis</taxon>
    </lineage>
</organism>
<dbReference type="PROSITE" id="PS50082">
    <property type="entry name" value="WD_REPEATS_2"/>
    <property type="match status" value="2"/>
</dbReference>
<dbReference type="PANTHER" id="PTHR10971">
    <property type="entry name" value="MRNA EXPORT FACTOR AND BUB3"/>
    <property type="match status" value="1"/>
</dbReference>
<dbReference type="PROSITE" id="PS50294">
    <property type="entry name" value="WD_REPEATS_REGION"/>
    <property type="match status" value="1"/>
</dbReference>
<sequence>MTSSANATIVLDPSAQDAVSRVSFAPDSSQILVSSWAGTIALYESNSGTMRTESNVGSVVLDSTWVDNTVTTAGTLDGTVLLAIVRETGMDCRILGLHTAAVRAVSAIPNHHIIASGSWDQYIQLWDIRSNARISAITAGGKVYGTAPCGPNGIVFINSTRQIRLIDFRRPDLFLYDVIPPTLSYQLRGVSASRDGKQIVVGSTEGRVAVEYIDDPARCYSFKCHRVDNLAYPVNCISHNPRYSSFTTGGADGQVSFWDGDAKKRISQFSRYPTSVASLDFDAEVRRIAVAVSYTFEEGEKDHPPDEVIVRAVNESHFVTRDATPVAR</sequence>
<evidence type="ECO:0000256" key="3">
    <source>
        <dbReference type="PROSITE-ProRule" id="PRU00221"/>
    </source>
</evidence>
<keyword evidence="1 3" id="KW-0853">WD repeat</keyword>
<evidence type="ECO:0000256" key="1">
    <source>
        <dbReference type="ARBA" id="ARBA00022574"/>
    </source>
</evidence>
<dbReference type="PROSITE" id="PS00678">
    <property type="entry name" value="WD_REPEATS_1"/>
    <property type="match status" value="1"/>
</dbReference>
<keyword evidence="5" id="KW-1185">Reference proteome</keyword>
<evidence type="ECO:0000313" key="4">
    <source>
        <dbReference type="EMBL" id="PXF48124.1"/>
    </source>
</evidence>
<feature type="repeat" description="WD" evidence="3">
    <location>
        <begin position="95"/>
        <end position="136"/>
    </location>
</feature>
<dbReference type="SUPFAM" id="SSF50978">
    <property type="entry name" value="WD40 repeat-like"/>
    <property type="match status" value="1"/>
</dbReference>
<accession>A0A2V3J186</accession>
<evidence type="ECO:0000313" key="5">
    <source>
        <dbReference type="Proteomes" id="UP000247409"/>
    </source>
</evidence>
<feature type="repeat" description="WD" evidence="3">
    <location>
        <begin position="227"/>
        <end position="268"/>
    </location>
</feature>
<dbReference type="InterPro" id="IPR036322">
    <property type="entry name" value="WD40_repeat_dom_sf"/>
</dbReference>
<gene>
    <name evidence="4" type="ORF">BWQ96_02076</name>
</gene>
<dbReference type="STRING" id="448386.A0A2V3J186"/>
<proteinExistence type="predicted"/>
<keyword evidence="2" id="KW-0677">Repeat</keyword>
<dbReference type="InterPro" id="IPR019775">
    <property type="entry name" value="WD40_repeat_CS"/>
</dbReference>
<dbReference type="EMBL" id="NBIV01000016">
    <property type="protein sequence ID" value="PXF48124.1"/>
    <property type="molecule type" value="Genomic_DNA"/>
</dbReference>
<dbReference type="Proteomes" id="UP000247409">
    <property type="component" value="Unassembled WGS sequence"/>
</dbReference>
<dbReference type="Gene3D" id="2.130.10.10">
    <property type="entry name" value="YVTN repeat-like/Quinoprotein amine dehydrogenase"/>
    <property type="match status" value="1"/>
</dbReference>
<reference evidence="4 5" key="1">
    <citation type="journal article" date="2018" name="Mol. Biol. Evol.">
        <title>Analysis of the draft genome of the red seaweed Gracilariopsis chorda provides insights into genome size evolution in Rhodophyta.</title>
        <authorList>
            <person name="Lee J."/>
            <person name="Yang E.C."/>
            <person name="Graf L."/>
            <person name="Yang J.H."/>
            <person name="Qiu H."/>
            <person name="Zel Zion U."/>
            <person name="Chan C.X."/>
            <person name="Stephens T.G."/>
            <person name="Weber A.P.M."/>
            <person name="Boo G.H."/>
            <person name="Boo S.M."/>
            <person name="Kim K.M."/>
            <person name="Shin Y."/>
            <person name="Jung M."/>
            <person name="Lee S.J."/>
            <person name="Yim H.S."/>
            <person name="Lee J.H."/>
            <person name="Bhattacharya D."/>
            <person name="Yoon H.S."/>
        </authorList>
    </citation>
    <scope>NUCLEOTIDE SEQUENCE [LARGE SCALE GENOMIC DNA]</scope>
    <source>
        <strain evidence="4 5">SKKU-2015</strain>
        <tissue evidence="4">Whole body</tissue>
    </source>
</reference>
<dbReference type="AlphaFoldDB" id="A0A2V3J186"/>
<dbReference type="SMART" id="SM00320">
    <property type="entry name" value="WD40"/>
    <property type="match status" value="3"/>
</dbReference>
<protein>
    <submittedName>
        <fullName evidence="4">Mitotic checkpoint protein bub3</fullName>
    </submittedName>
</protein>
<evidence type="ECO:0000256" key="2">
    <source>
        <dbReference type="ARBA" id="ARBA00022737"/>
    </source>
</evidence>
<dbReference type="Pfam" id="PF00400">
    <property type="entry name" value="WD40"/>
    <property type="match status" value="3"/>
</dbReference>
<dbReference type="OrthoDB" id="10262475at2759"/>
<comment type="caution">
    <text evidence="4">The sequence shown here is derived from an EMBL/GenBank/DDBJ whole genome shotgun (WGS) entry which is preliminary data.</text>
</comment>
<dbReference type="InterPro" id="IPR001680">
    <property type="entry name" value="WD40_rpt"/>
</dbReference>